<dbReference type="Proteomes" id="UP001217178">
    <property type="component" value="Unassembled WGS sequence"/>
</dbReference>
<feature type="compositionally biased region" description="Basic residues" evidence="1">
    <location>
        <begin position="1"/>
        <end position="10"/>
    </location>
</feature>
<name>A0ABT5LFM2_9GAMM</name>
<sequence>MTKPSTRKKSVIPSADILQEVPIEPKQSKAPRNKQPYVSSDILQKSEQLETQAAVLRSATEDVAVAVNYPPSSVPEIPTKPPVMPDATVQPKSSFNAQVMTQLLTSLARQQPLKTPRLVTAGVVNYMHVLKDIDAVEFDQKLDDLYAMLQSRAVARSKNAKRLQNMTLAMHIYQEFTELWPSV</sequence>
<accession>A0ABT5LFM2</accession>
<proteinExistence type="predicted"/>
<dbReference type="RefSeq" id="WP_273555121.1">
    <property type="nucleotide sequence ID" value="NZ_JAQRFI010000022.1"/>
</dbReference>
<evidence type="ECO:0000313" key="2">
    <source>
        <dbReference type="EMBL" id="MDC9589805.1"/>
    </source>
</evidence>
<dbReference type="EMBL" id="JAQRFI010000022">
    <property type="protein sequence ID" value="MDC9589805.1"/>
    <property type="molecule type" value="Genomic_DNA"/>
</dbReference>
<protein>
    <submittedName>
        <fullName evidence="2">Uncharacterized protein</fullName>
    </submittedName>
</protein>
<feature type="region of interest" description="Disordered" evidence="1">
    <location>
        <begin position="1"/>
        <end position="40"/>
    </location>
</feature>
<gene>
    <name evidence="2" type="ORF">PSI23_10975</name>
</gene>
<comment type="caution">
    <text evidence="2">The sequence shown here is derived from an EMBL/GenBank/DDBJ whole genome shotgun (WGS) entry which is preliminary data.</text>
</comment>
<reference evidence="2 3" key="1">
    <citation type="submission" date="2023-02" db="EMBL/GenBank/DDBJ databases">
        <title>Entomopathogenic bacteria.</title>
        <authorList>
            <person name="Machado R.A."/>
        </authorList>
    </citation>
    <scope>NUCLEOTIDE SEQUENCE [LARGE SCALE GENOMIC DNA]</scope>
    <source>
        <strain evidence="2 3">XENO-10</strain>
    </source>
</reference>
<organism evidence="2 3">
    <name type="scientific">Xenorhabdus yunnanensis</name>
    <dbReference type="NCBI Taxonomy" id="3025878"/>
    <lineage>
        <taxon>Bacteria</taxon>
        <taxon>Pseudomonadati</taxon>
        <taxon>Pseudomonadota</taxon>
        <taxon>Gammaproteobacteria</taxon>
        <taxon>Enterobacterales</taxon>
        <taxon>Morganellaceae</taxon>
        <taxon>Xenorhabdus</taxon>
    </lineage>
</organism>
<evidence type="ECO:0000313" key="3">
    <source>
        <dbReference type="Proteomes" id="UP001217178"/>
    </source>
</evidence>
<evidence type="ECO:0000256" key="1">
    <source>
        <dbReference type="SAM" id="MobiDB-lite"/>
    </source>
</evidence>
<keyword evidence="3" id="KW-1185">Reference proteome</keyword>